<dbReference type="InterPro" id="IPR001034">
    <property type="entry name" value="DeoR_HTH"/>
</dbReference>
<dbReference type="PANTHER" id="PTHR30363">
    <property type="entry name" value="HTH-TYPE TRANSCRIPTIONAL REGULATOR SRLR-RELATED"/>
    <property type="match status" value="1"/>
</dbReference>
<sequence length="248" mass="27042">MLTQTRHQLILSELEQAHVVSLQDLMAKLSVSESTIRRDLSQLEEAGRLVRVRGGAKRVYHLDRESSYKEKLGRNSGDKALIAEAAAAQVSAGQVIYLDAGTTTLAMIPHLVGQGVTVVTNGLSQADLLCDYGESVILLGGQVKPKTRAIIGAQAQAQLARYRFDHVFMGMNGVDAEWGYTTPDQEEAALKRQAMQQANQVYVLADATKLGRVSFCHVANVEEAILITHALTEGQRVPLMQLTTVKEC</sequence>
<keyword evidence="1" id="KW-0805">Transcription regulation</keyword>
<keyword evidence="2" id="KW-0238">DNA-binding</keyword>
<dbReference type="InterPro" id="IPR036390">
    <property type="entry name" value="WH_DNA-bd_sf"/>
</dbReference>
<keyword evidence="3" id="KW-0804">Transcription</keyword>
<dbReference type="InterPro" id="IPR037171">
    <property type="entry name" value="NagB/RpiA_transferase-like"/>
</dbReference>
<dbReference type="EMBL" id="JABZFV010000023">
    <property type="protein sequence ID" value="MBF0934434.1"/>
    <property type="molecule type" value="Genomic_DNA"/>
</dbReference>
<evidence type="ECO:0000259" key="4">
    <source>
        <dbReference type="PROSITE" id="PS51000"/>
    </source>
</evidence>
<evidence type="ECO:0000256" key="3">
    <source>
        <dbReference type="ARBA" id="ARBA00023163"/>
    </source>
</evidence>
<dbReference type="Gene3D" id="3.40.50.1360">
    <property type="match status" value="1"/>
</dbReference>
<dbReference type="SMART" id="SM01134">
    <property type="entry name" value="DeoRC"/>
    <property type="match status" value="1"/>
</dbReference>
<dbReference type="GO" id="GO:0003700">
    <property type="term" value="F:DNA-binding transcription factor activity"/>
    <property type="evidence" value="ECO:0007669"/>
    <property type="project" value="InterPro"/>
</dbReference>
<dbReference type="PROSITE" id="PS51000">
    <property type="entry name" value="HTH_DEOR_2"/>
    <property type="match status" value="1"/>
</dbReference>
<dbReference type="InterPro" id="IPR018356">
    <property type="entry name" value="Tscrpt_reg_HTH_DeoR_CS"/>
</dbReference>
<evidence type="ECO:0000313" key="5">
    <source>
        <dbReference type="EMBL" id="MBF0934434.1"/>
    </source>
</evidence>
<dbReference type="SUPFAM" id="SSF100950">
    <property type="entry name" value="NagB/RpiA/CoA transferase-like"/>
    <property type="match status" value="1"/>
</dbReference>
<reference evidence="5" key="1">
    <citation type="submission" date="2020-04" db="EMBL/GenBank/DDBJ databases">
        <title>Deep metagenomics examines the oral microbiome during advanced dental caries in children, revealing novel taxa and co-occurrences with host molecules.</title>
        <authorList>
            <person name="Baker J.L."/>
            <person name="Morton J.T."/>
            <person name="Dinis M."/>
            <person name="Alvarez R."/>
            <person name="Tran N.C."/>
            <person name="Knight R."/>
            <person name="Edlund A."/>
        </authorList>
    </citation>
    <scope>NUCLEOTIDE SEQUENCE</scope>
    <source>
        <strain evidence="5">JCVI_23_bin.16</strain>
    </source>
</reference>
<accession>A0A929MNI2</accession>
<dbReference type="Proteomes" id="UP000757900">
    <property type="component" value="Unassembled WGS sequence"/>
</dbReference>
<dbReference type="Gene3D" id="1.10.10.10">
    <property type="entry name" value="Winged helix-like DNA-binding domain superfamily/Winged helix DNA-binding domain"/>
    <property type="match status" value="1"/>
</dbReference>
<dbReference type="InterPro" id="IPR014036">
    <property type="entry name" value="DeoR-like_C"/>
</dbReference>
<dbReference type="Pfam" id="PF00455">
    <property type="entry name" value="DeoRC"/>
    <property type="match status" value="1"/>
</dbReference>
<protein>
    <submittedName>
        <fullName evidence="5">DeoR/GlpR transcriptional regulator</fullName>
    </submittedName>
</protein>
<feature type="domain" description="HTH deoR-type" evidence="4">
    <location>
        <begin position="3"/>
        <end position="58"/>
    </location>
</feature>
<dbReference type="PANTHER" id="PTHR30363:SF56">
    <property type="entry name" value="TRANSCRIPTIONAL REGULATOR, DEOR FAMILY"/>
    <property type="match status" value="1"/>
</dbReference>
<organism evidence="5 6">
    <name type="scientific">Abiotrophia defectiva</name>
    <name type="common">Streptococcus defectivus</name>
    <dbReference type="NCBI Taxonomy" id="46125"/>
    <lineage>
        <taxon>Bacteria</taxon>
        <taxon>Bacillati</taxon>
        <taxon>Bacillota</taxon>
        <taxon>Bacilli</taxon>
        <taxon>Lactobacillales</taxon>
        <taxon>Aerococcaceae</taxon>
        <taxon>Abiotrophia</taxon>
    </lineage>
</organism>
<evidence type="ECO:0000256" key="2">
    <source>
        <dbReference type="ARBA" id="ARBA00023125"/>
    </source>
</evidence>
<dbReference type="InterPro" id="IPR050313">
    <property type="entry name" value="Carb_Metab_HTH_regulators"/>
</dbReference>
<evidence type="ECO:0000313" key="6">
    <source>
        <dbReference type="Proteomes" id="UP000757900"/>
    </source>
</evidence>
<dbReference type="GO" id="GO:0003677">
    <property type="term" value="F:DNA binding"/>
    <property type="evidence" value="ECO:0007669"/>
    <property type="project" value="UniProtKB-KW"/>
</dbReference>
<name>A0A929MNI2_ABIDE</name>
<comment type="caution">
    <text evidence="5">The sequence shown here is derived from an EMBL/GenBank/DDBJ whole genome shotgun (WGS) entry which is preliminary data.</text>
</comment>
<proteinExistence type="predicted"/>
<dbReference type="InterPro" id="IPR036388">
    <property type="entry name" value="WH-like_DNA-bd_sf"/>
</dbReference>
<evidence type="ECO:0000256" key="1">
    <source>
        <dbReference type="ARBA" id="ARBA00023015"/>
    </source>
</evidence>
<dbReference type="PROSITE" id="PS00894">
    <property type="entry name" value="HTH_DEOR_1"/>
    <property type="match status" value="1"/>
</dbReference>
<dbReference type="AlphaFoldDB" id="A0A929MNI2"/>
<dbReference type="SUPFAM" id="SSF46785">
    <property type="entry name" value="Winged helix' DNA-binding domain"/>
    <property type="match status" value="1"/>
</dbReference>
<dbReference type="PRINTS" id="PR00037">
    <property type="entry name" value="HTHLACR"/>
</dbReference>
<dbReference type="Pfam" id="PF08220">
    <property type="entry name" value="HTH_DeoR"/>
    <property type="match status" value="1"/>
</dbReference>
<gene>
    <name evidence="5" type="ORF">HXK00_02175</name>
</gene>
<dbReference type="SMART" id="SM00420">
    <property type="entry name" value="HTH_DEOR"/>
    <property type="match status" value="1"/>
</dbReference>